<feature type="region of interest" description="Disordered" evidence="1">
    <location>
        <begin position="30"/>
        <end position="55"/>
    </location>
</feature>
<dbReference type="AlphaFoldDB" id="A0AAV3Z222"/>
<name>A0AAV3Z222_9GAST</name>
<evidence type="ECO:0000256" key="1">
    <source>
        <dbReference type="SAM" id="MobiDB-lite"/>
    </source>
</evidence>
<evidence type="ECO:0000313" key="3">
    <source>
        <dbReference type="Proteomes" id="UP000735302"/>
    </source>
</evidence>
<sequence length="72" mass="8307">MPTGWLQTQQSGAAFLKGDVTCELEALSTIWEDKDEEEEEEEEEEEGGREGPRPMQLTVSEWKRWFVSPVFS</sequence>
<feature type="compositionally biased region" description="Acidic residues" evidence="1">
    <location>
        <begin position="33"/>
        <end position="47"/>
    </location>
</feature>
<gene>
    <name evidence="2" type="ORF">PoB_001587400</name>
</gene>
<reference evidence="2 3" key="1">
    <citation type="journal article" date="2021" name="Elife">
        <title>Chloroplast acquisition without the gene transfer in kleptoplastic sea slugs, Plakobranchus ocellatus.</title>
        <authorList>
            <person name="Maeda T."/>
            <person name="Takahashi S."/>
            <person name="Yoshida T."/>
            <person name="Shimamura S."/>
            <person name="Takaki Y."/>
            <person name="Nagai Y."/>
            <person name="Toyoda A."/>
            <person name="Suzuki Y."/>
            <person name="Arimoto A."/>
            <person name="Ishii H."/>
            <person name="Satoh N."/>
            <person name="Nishiyama T."/>
            <person name="Hasebe M."/>
            <person name="Maruyama T."/>
            <person name="Minagawa J."/>
            <person name="Obokata J."/>
            <person name="Shigenobu S."/>
        </authorList>
    </citation>
    <scope>NUCLEOTIDE SEQUENCE [LARGE SCALE GENOMIC DNA]</scope>
</reference>
<organism evidence="2 3">
    <name type="scientific">Plakobranchus ocellatus</name>
    <dbReference type="NCBI Taxonomy" id="259542"/>
    <lineage>
        <taxon>Eukaryota</taxon>
        <taxon>Metazoa</taxon>
        <taxon>Spiralia</taxon>
        <taxon>Lophotrochozoa</taxon>
        <taxon>Mollusca</taxon>
        <taxon>Gastropoda</taxon>
        <taxon>Heterobranchia</taxon>
        <taxon>Euthyneura</taxon>
        <taxon>Panpulmonata</taxon>
        <taxon>Sacoglossa</taxon>
        <taxon>Placobranchoidea</taxon>
        <taxon>Plakobranchidae</taxon>
        <taxon>Plakobranchus</taxon>
    </lineage>
</organism>
<evidence type="ECO:0000313" key="2">
    <source>
        <dbReference type="EMBL" id="GFN89368.1"/>
    </source>
</evidence>
<protein>
    <submittedName>
        <fullName evidence="2">Uncharacterized protein</fullName>
    </submittedName>
</protein>
<keyword evidence="3" id="KW-1185">Reference proteome</keyword>
<accession>A0AAV3Z222</accession>
<dbReference type="EMBL" id="BLXT01001930">
    <property type="protein sequence ID" value="GFN89368.1"/>
    <property type="molecule type" value="Genomic_DNA"/>
</dbReference>
<dbReference type="Proteomes" id="UP000735302">
    <property type="component" value="Unassembled WGS sequence"/>
</dbReference>
<comment type="caution">
    <text evidence="2">The sequence shown here is derived from an EMBL/GenBank/DDBJ whole genome shotgun (WGS) entry which is preliminary data.</text>
</comment>
<proteinExistence type="predicted"/>